<evidence type="ECO:0000256" key="5">
    <source>
        <dbReference type="ARBA" id="ARBA00022801"/>
    </source>
</evidence>
<feature type="chain" id="PRO_5003260922" evidence="8">
    <location>
        <begin position="32"/>
        <end position="536"/>
    </location>
</feature>
<gene>
    <name evidence="10" type="ordered locus">Plabr_3935</name>
</gene>
<dbReference type="InterPro" id="IPR050738">
    <property type="entry name" value="Sulfatase"/>
</dbReference>
<dbReference type="Proteomes" id="UP000006860">
    <property type="component" value="Chromosome"/>
</dbReference>
<dbReference type="Gene3D" id="3.30.1120.10">
    <property type="match status" value="1"/>
</dbReference>
<dbReference type="GO" id="GO:0046872">
    <property type="term" value="F:metal ion binding"/>
    <property type="evidence" value="ECO:0007669"/>
    <property type="project" value="UniProtKB-KW"/>
</dbReference>
<reference evidence="11" key="1">
    <citation type="submission" date="2011-02" db="EMBL/GenBank/DDBJ databases">
        <title>The complete genome of Planctomyces brasiliensis DSM 5305.</title>
        <authorList>
            <person name="Lucas S."/>
            <person name="Copeland A."/>
            <person name="Lapidus A."/>
            <person name="Bruce D."/>
            <person name="Goodwin L."/>
            <person name="Pitluck S."/>
            <person name="Kyrpides N."/>
            <person name="Mavromatis K."/>
            <person name="Pagani I."/>
            <person name="Ivanova N."/>
            <person name="Ovchinnikova G."/>
            <person name="Lu M."/>
            <person name="Detter J.C."/>
            <person name="Han C."/>
            <person name="Land M."/>
            <person name="Hauser L."/>
            <person name="Markowitz V."/>
            <person name="Cheng J.-F."/>
            <person name="Hugenholtz P."/>
            <person name="Woyke T."/>
            <person name="Wu D."/>
            <person name="Tindall B."/>
            <person name="Pomrenke H.G."/>
            <person name="Brambilla E."/>
            <person name="Klenk H.-P."/>
            <person name="Eisen J.A."/>
        </authorList>
    </citation>
    <scope>NUCLEOTIDE SEQUENCE [LARGE SCALE GENOMIC DNA]</scope>
    <source>
        <strain evidence="11">ATCC 49424 / DSM 5305 / JCM 21570 / NBRC 103401 / IFAM 1448</strain>
    </source>
</reference>
<proteinExistence type="inferred from homology"/>
<dbReference type="KEGG" id="pbs:Plabr_3935"/>
<feature type="domain" description="Sulfatase N-terminal" evidence="9">
    <location>
        <begin position="40"/>
        <end position="382"/>
    </location>
</feature>
<dbReference type="InterPro" id="IPR000917">
    <property type="entry name" value="Sulfatase_N"/>
</dbReference>
<evidence type="ECO:0000256" key="2">
    <source>
        <dbReference type="ARBA" id="ARBA00008779"/>
    </source>
</evidence>
<accession>F0STP3</accession>
<dbReference type="InterPro" id="IPR017850">
    <property type="entry name" value="Alkaline_phosphatase_core_sf"/>
</dbReference>
<evidence type="ECO:0000313" key="10">
    <source>
        <dbReference type="EMBL" id="ADY61512.1"/>
    </source>
</evidence>
<dbReference type="InterPro" id="IPR024607">
    <property type="entry name" value="Sulfatase_CS"/>
</dbReference>
<dbReference type="Pfam" id="PF00884">
    <property type="entry name" value="Sulfatase"/>
    <property type="match status" value="1"/>
</dbReference>
<dbReference type="EMBL" id="CP002546">
    <property type="protein sequence ID" value="ADY61512.1"/>
    <property type="molecule type" value="Genomic_DNA"/>
</dbReference>
<protein>
    <submittedName>
        <fullName evidence="10">N-acetylgalactosamine-6-sulfatase</fullName>
        <ecNumber evidence="10">3.1.6.4</ecNumber>
    </submittedName>
</protein>
<feature type="region of interest" description="Disordered" evidence="7">
    <location>
        <begin position="517"/>
        <end position="536"/>
    </location>
</feature>
<feature type="compositionally biased region" description="Polar residues" evidence="7">
    <location>
        <begin position="525"/>
        <end position="536"/>
    </location>
</feature>
<evidence type="ECO:0000256" key="3">
    <source>
        <dbReference type="ARBA" id="ARBA00022723"/>
    </source>
</evidence>
<organism evidence="10 11">
    <name type="scientific">Rubinisphaera brasiliensis (strain ATCC 49424 / DSM 5305 / JCM 21570 / IAM 15109 / NBRC 103401 / IFAM 1448)</name>
    <name type="common">Planctomyces brasiliensis</name>
    <dbReference type="NCBI Taxonomy" id="756272"/>
    <lineage>
        <taxon>Bacteria</taxon>
        <taxon>Pseudomonadati</taxon>
        <taxon>Planctomycetota</taxon>
        <taxon>Planctomycetia</taxon>
        <taxon>Planctomycetales</taxon>
        <taxon>Planctomycetaceae</taxon>
        <taxon>Rubinisphaera</taxon>
    </lineage>
</organism>
<feature type="signal peptide" evidence="8">
    <location>
        <begin position="1"/>
        <end position="31"/>
    </location>
</feature>
<evidence type="ECO:0000256" key="1">
    <source>
        <dbReference type="ARBA" id="ARBA00001913"/>
    </source>
</evidence>
<dbReference type="AlphaFoldDB" id="F0STP3"/>
<dbReference type="GO" id="GO:0004065">
    <property type="term" value="F:arylsulfatase activity"/>
    <property type="evidence" value="ECO:0007669"/>
    <property type="project" value="TreeGrafter"/>
</dbReference>
<keyword evidence="4 8" id="KW-0732">Signal</keyword>
<keyword evidence="5 10" id="KW-0378">Hydrolase</keyword>
<keyword evidence="6" id="KW-0106">Calcium</keyword>
<keyword evidence="11" id="KW-1185">Reference proteome</keyword>
<dbReference type="PANTHER" id="PTHR42693:SF42">
    <property type="entry name" value="ARYLSULFATASE G"/>
    <property type="match status" value="1"/>
</dbReference>
<dbReference type="SUPFAM" id="SSF53649">
    <property type="entry name" value="Alkaline phosphatase-like"/>
    <property type="match status" value="1"/>
</dbReference>
<dbReference type="EC" id="3.1.6.4" evidence="10"/>
<dbReference type="PANTHER" id="PTHR42693">
    <property type="entry name" value="ARYLSULFATASE FAMILY MEMBER"/>
    <property type="match status" value="1"/>
</dbReference>
<dbReference type="eggNOG" id="COG3119">
    <property type="taxonomic scope" value="Bacteria"/>
</dbReference>
<name>F0STP3_RUBBR</name>
<keyword evidence="3" id="KW-0479">Metal-binding</keyword>
<dbReference type="GO" id="GO:0043890">
    <property type="term" value="F:N-acetylgalactosamine-6-sulfatase activity"/>
    <property type="evidence" value="ECO:0007669"/>
    <property type="project" value="UniProtKB-EC"/>
</dbReference>
<comment type="cofactor">
    <cofactor evidence="1">
        <name>Ca(2+)</name>
        <dbReference type="ChEBI" id="CHEBI:29108"/>
    </cofactor>
</comment>
<evidence type="ECO:0000313" key="11">
    <source>
        <dbReference type="Proteomes" id="UP000006860"/>
    </source>
</evidence>
<evidence type="ECO:0000256" key="8">
    <source>
        <dbReference type="SAM" id="SignalP"/>
    </source>
</evidence>
<dbReference type="HOGENOM" id="CLU_006332_10_4_0"/>
<dbReference type="Gene3D" id="3.40.720.10">
    <property type="entry name" value="Alkaline Phosphatase, subunit A"/>
    <property type="match status" value="1"/>
</dbReference>
<evidence type="ECO:0000256" key="4">
    <source>
        <dbReference type="ARBA" id="ARBA00022729"/>
    </source>
</evidence>
<dbReference type="STRING" id="756272.Plabr_3935"/>
<dbReference type="CDD" id="cd16144">
    <property type="entry name" value="ARS_like"/>
    <property type="match status" value="1"/>
</dbReference>
<evidence type="ECO:0000256" key="6">
    <source>
        <dbReference type="ARBA" id="ARBA00022837"/>
    </source>
</evidence>
<sequence>MFQCWKTTLMKFILSLTIGLLLLSNFAEVSAADNAKATRPNIVFILADDLGAKDLSNEGSTFYESPHIDSIAASGVKFTHGYATCQVCSPSRASILTGKYPVNNGITTWIGDRAGEDWRKANRHDSHLPAEYDHNLRASERTLPEVLKEAGYRTFFAGKWHLGSEGSWPEDHGFDINIGGWHAGSPAGGFFSPYKNPNLKDGPKGESLPIRLGEETAKFIESSKDEPFLAYLSFYSVHGPIQTSPQLWSKYRDKAEKAGLAEERFQWDRRLAVRQVQDCPIYGGMIESMDDAVGIVLKKLDDLGLRENTIVCFTSDNGGVSSGDAFATSNLPFRGGKGRQWEGGIRVPFYISAPSAAVAGTTVDTPANGIDWYPTLLELAGVDQPKEQQVDGVSLVPVLNGKQLQDRPLYWHYPHYGNQGGEPSSIVIDGDWKLICYHEDDHCELYNIADDIGEENDLAEQNPQKTRQLREQLDNWLAENDARFPQPDPQFDAAKRQARWDNLKTKGMERLEKQHAGFLKKDYQPNPTWWDSAPQD</sequence>
<evidence type="ECO:0000259" key="9">
    <source>
        <dbReference type="Pfam" id="PF00884"/>
    </source>
</evidence>
<comment type="similarity">
    <text evidence="2">Belongs to the sulfatase family.</text>
</comment>
<dbReference type="PROSITE" id="PS00149">
    <property type="entry name" value="SULFATASE_2"/>
    <property type="match status" value="1"/>
</dbReference>
<evidence type="ECO:0000256" key="7">
    <source>
        <dbReference type="SAM" id="MobiDB-lite"/>
    </source>
</evidence>